<gene>
    <name evidence="1" type="ordered locus">Huta_0096</name>
</gene>
<protein>
    <submittedName>
        <fullName evidence="1">Uncharacterized protein</fullName>
    </submittedName>
</protein>
<proteinExistence type="predicted"/>
<keyword evidence="2" id="KW-1185">Reference proteome</keyword>
<organism evidence="1 2">
    <name type="scientific">Halorhabdus utahensis (strain DSM 12940 / JCM 11049 / AX-2)</name>
    <dbReference type="NCBI Taxonomy" id="519442"/>
    <lineage>
        <taxon>Archaea</taxon>
        <taxon>Methanobacteriati</taxon>
        <taxon>Methanobacteriota</taxon>
        <taxon>Stenosarchaea group</taxon>
        <taxon>Halobacteria</taxon>
        <taxon>Halobacteriales</taxon>
        <taxon>Haloarculaceae</taxon>
        <taxon>Halorhabdus</taxon>
    </lineage>
</organism>
<accession>C7NNZ4</accession>
<dbReference type="AlphaFoldDB" id="C7NNZ4"/>
<dbReference type="KEGG" id="hut:Huta_0096"/>
<sequence>MTDLRDLRQQLTPEGQQILEETVERKGEEWVREHADLVLAQARKVGMVE</sequence>
<dbReference type="HOGENOM" id="CLU_3130777_0_0_2"/>
<evidence type="ECO:0000313" key="2">
    <source>
        <dbReference type="Proteomes" id="UP000002071"/>
    </source>
</evidence>
<dbReference type="RefSeq" id="WP_012795162.1">
    <property type="nucleotide sequence ID" value="NC_013158.1"/>
</dbReference>
<evidence type="ECO:0000313" key="1">
    <source>
        <dbReference type="EMBL" id="ACV10285.1"/>
    </source>
</evidence>
<dbReference type="EMBL" id="CP001687">
    <property type="protein sequence ID" value="ACV10285.1"/>
    <property type="molecule type" value="Genomic_DNA"/>
</dbReference>
<reference evidence="1 2" key="1">
    <citation type="journal article" date="2009" name="Stand. Genomic Sci.">
        <title>Complete genome sequence of Halorhabdus utahensis type strain (AX-2).</title>
        <authorList>
            <person name="Anderson I."/>
            <person name="Tindall B.J."/>
            <person name="Pomrenke H."/>
            <person name="Goker M."/>
            <person name="Lapidus A."/>
            <person name="Nolan M."/>
            <person name="Copeland A."/>
            <person name="Glavina Del Rio T."/>
            <person name="Chen F."/>
            <person name="Tice H."/>
            <person name="Cheng J.F."/>
            <person name="Lucas S."/>
            <person name="Chertkov O."/>
            <person name="Bruce D."/>
            <person name="Brettin T."/>
            <person name="Detter J.C."/>
            <person name="Han C."/>
            <person name="Goodwin L."/>
            <person name="Land M."/>
            <person name="Hauser L."/>
            <person name="Chang Y.J."/>
            <person name="Jeffries C.D."/>
            <person name="Pitluck S."/>
            <person name="Pati A."/>
            <person name="Mavromatis K."/>
            <person name="Ivanova N."/>
            <person name="Ovchinnikova G."/>
            <person name="Chen A."/>
            <person name="Palaniappan K."/>
            <person name="Chain P."/>
            <person name="Rohde M."/>
            <person name="Bristow J."/>
            <person name="Eisen J.A."/>
            <person name="Markowitz V."/>
            <person name="Hugenholtz P."/>
            <person name="Kyrpides N.C."/>
            <person name="Klenk H.P."/>
        </authorList>
    </citation>
    <scope>NUCLEOTIDE SEQUENCE [LARGE SCALE GENOMIC DNA]</scope>
    <source>
        <strain evidence="2">DSM 12940 / JCM 11049 / AX-2</strain>
    </source>
</reference>
<dbReference type="GeneID" id="54763344"/>
<dbReference type="Proteomes" id="UP000002071">
    <property type="component" value="Chromosome"/>
</dbReference>
<name>C7NNZ4_HALUD</name>